<comment type="caution">
    <text evidence="1">The sequence shown here is derived from an EMBL/GenBank/DDBJ whole genome shotgun (WGS) entry which is preliminary data.</text>
</comment>
<evidence type="ECO:0000313" key="1">
    <source>
        <dbReference type="EMBL" id="GFQ06493.1"/>
    </source>
</evidence>
<dbReference type="Proteomes" id="UP000653305">
    <property type="component" value="Unassembled WGS sequence"/>
</dbReference>
<organism evidence="1 2">
    <name type="scientific">Phtheirospermum japonicum</name>
    <dbReference type="NCBI Taxonomy" id="374723"/>
    <lineage>
        <taxon>Eukaryota</taxon>
        <taxon>Viridiplantae</taxon>
        <taxon>Streptophyta</taxon>
        <taxon>Embryophyta</taxon>
        <taxon>Tracheophyta</taxon>
        <taxon>Spermatophyta</taxon>
        <taxon>Magnoliopsida</taxon>
        <taxon>eudicotyledons</taxon>
        <taxon>Gunneridae</taxon>
        <taxon>Pentapetalae</taxon>
        <taxon>asterids</taxon>
        <taxon>lamiids</taxon>
        <taxon>Lamiales</taxon>
        <taxon>Orobanchaceae</taxon>
        <taxon>Orobanchaceae incertae sedis</taxon>
        <taxon>Phtheirospermum</taxon>
    </lineage>
</organism>
<dbReference type="OrthoDB" id="5148094at2759"/>
<accession>A0A830D774</accession>
<protein>
    <submittedName>
        <fullName evidence="1">Uncharacterized protein</fullName>
    </submittedName>
</protein>
<dbReference type="AlphaFoldDB" id="A0A830D774"/>
<name>A0A830D774_9LAMI</name>
<keyword evidence="2" id="KW-1185">Reference proteome</keyword>
<gene>
    <name evidence="1" type="ORF">PHJA_002793300</name>
</gene>
<sequence length="402" mass="45129">MCGNYPSMEGSVDTQPQFVATPMCGNYPSMEGSVDTHPNLWSLEKASTIAFLKFMLVLLFPPNRDVRKAAKGSTKKILLASRLSESILNEFSSYLSIVSEQVALLKTSDTKSVTDSQVPFLPPVEVLVKALVDIASALSASAPNAAFVLLLCCSHHPHIIGTRKKNYVWRRVQKCSQMLGLDLIGILNANVAEIWEGLMNSKHFEQESVINSLSALMPIIPGYIYDQFEKHFINFQDRIAHETLSEVDIQFTLSPYQRTSDSKSNPLSVDSFAFIFLVIERILLSPTKTILHDDVLKILLLHMDTILPRMRIKMLSVLYHVLEVEPDNCKVVSLLNDLCLDLGPNDVAPLSPIVKFLKMLRLPPAYGLLCITTHKSMLPELYEDLEAKQLQVHLLQQLERHC</sequence>
<reference evidence="1" key="1">
    <citation type="submission" date="2020-07" db="EMBL/GenBank/DDBJ databases">
        <title>Ethylene signaling mediates host invasion by parasitic plants.</title>
        <authorList>
            <person name="Yoshida S."/>
        </authorList>
    </citation>
    <scope>NUCLEOTIDE SEQUENCE</scope>
    <source>
        <strain evidence="1">Okayama</strain>
    </source>
</reference>
<evidence type="ECO:0000313" key="2">
    <source>
        <dbReference type="Proteomes" id="UP000653305"/>
    </source>
</evidence>
<dbReference type="EMBL" id="BMAC01001248">
    <property type="protein sequence ID" value="GFQ06493.1"/>
    <property type="molecule type" value="Genomic_DNA"/>
</dbReference>
<proteinExistence type="predicted"/>